<evidence type="ECO:0000313" key="2">
    <source>
        <dbReference type="EMBL" id="GAI85411.1"/>
    </source>
</evidence>
<organism evidence="2">
    <name type="scientific">marine sediment metagenome</name>
    <dbReference type="NCBI Taxonomy" id="412755"/>
    <lineage>
        <taxon>unclassified sequences</taxon>
        <taxon>metagenomes</taxon>
        <taxon>ecological metagenomes</taxon>
    </lineage>
</organism>
<gene>
    <name evidence="2" type="ORF">S12H4_19694</name>
</gene>
<dbReference type="AlphaFoldDB" id="X1T1Z4"/>
<proteinExistence type="predicted"/>
<sequence length="193" mass="21486">MAFLLVAYGVNHVIHTPFGRGLVFSAYGTSLVRPDETTWLVEQIGIEIDGEISERSRNWAEVERAFYWVVMNIAYAPDEDGPAVEFVGVKWVLYGNDRMSSPKETILTRRGDCEDQAILLVSILRQAGVGADNVYVVLGGFSTEKSTYGHSWATIKMANGSWRILDPTALRIVVDETRYCGLIWFNDATTGGE</sequence>
<dbReference type="EMBL" id="BARW01009879">
    <property type="protein sequence ID" value="GAI85411.1"/>
    <property type="molecule type" value="Genomic_DNA"/>
</dbReference>
<dbReference type="InterPro" id="IPR038765">
    <property type="entry name" value="Papain-like_cys_pep_sf"/>
</dbReference>
<name>X1T1Z4_9ZZZZ</name>
<feature type="domain" description="Transglutaminase-like" evidence="1">
    <location>
        <begin position="105"/>
        <end position="169"/>
    </location>
</feature>
<comment type="caution">
    <text evidence="2">The sequence shown here is derived from an EMBL/GenBank/DDBJ whole genome shotgun (WGS) entry which is preliminary data.</text>
</comment>
<protein>
    <recommendedName>
        <fullName evidence="1">Transglutaminase-like domain-containing protein</fullName>
    </recommendedName>
</protein>
<dbReference type="SMART" id="SM00460">
    <property type="entry name" value="TGc"/>
    <property type="match status" value="1"/>
</dbReference>
<reference evidence="2" key="1">
    <citation type="journal article" date="2014" name="Front. Microbiol.">
        <title>High frequency of phylogenetically diverse reductive dehalogenase-homologous genes in deep subseafloor sedimentary metagenomes.</title>
        <authorList>
            <person name="Kawai M."/>
            <person name="Futagami T."/>
            <person name="Toyoda A."/>
            <person name="Takaki Y."/>
            <person name="Nishi S."/>
            <person name="Hori S."/>
            <person name="Arai W."/>
            <person name="Tsubouchi T."/>
            <person name="Morono Y."/>
            <person name="Uchiyama I."/>
            <person name="Ito T."/>
            <person name="Fujiyama A."/>
            <person name="Inagaki F."/>
            <person name="Takami H."/>
        </authorList>
    </citation>
    <scope>NUCLEOTIDE SEQUENCE</scope>
    <source>
        <strain evidence="2">Expedition CK06-06</strain>
    </source>
</reference>
<dbReference type="InterPro" id="IPR002931">
    <property type="entry name" value="Transglutaminase-like"/>
</dbReference>
<dbReference type="Gene3D" id="3.10.620.30">
    <property type="match status" value="1"/>
</dbReference>
<dbReference type="SUPFAM" id="SSF54001">
    <property type="entry name" value="Cysteine proteinases"/>
    <property type="match status" value="1"/>
</dbReference>
<dbReference type="Pfam" id="PF01841">
    <property type="entry name" value="Transglut_core"/>
    <property type="match status" value="1"/>
</dbReference>
<evidence type="ECO:0000259" key="1">
    <source>
        <dbReference type="SMART" id="SM00460"/>
    </source>
</evidence>
<accession>X1T1Z4</accession>